<dbReference type="OrthoDB" id="32432at10239"/>
<sequence>MTLSVEYLSAVSTMIVYGQNQKTSVYNYYYYSSSVFQTYPPDGIVAVLKNNGATVATLTGYQISVSTGSAQFFFFDASNKSYTFDEVDIYTTKGGSLYYLISRNVNLSYSKSSQEVVVIYFTLEIEQTPSIFVNYCFLYLLVPGLIAQKVFNFTNYIGISSYMLCNVPGKVQFTGIGVGRYSLKIFLQLQVNGGGTPAIIALTNTYTGEPPLQTQIGTCRVDFHQVVLSVILFVNLPNTSATYPIEIGLEYQVSS</sequence>
<dbReference type="Proteomes" id="UP000001066">
    <property type="component" value="Segment"/>
</dbReference>
<reference evidence="1 2" key="1">
    <citation type="journal article" date="2008" name="J. Virol.">
        <title>Structure of the acidianus filamentous virus 3 and comparative genomics of related archaeal lipothrixviruses.</title>
        <authorList>
            <person name="Vestergaard G."/>
            <person name="Aramayo R."/>
            <person name="Basta T."/>
            <person name="Haring M."/>
            <person name="Peng X."/>
            <person name="Brugger K."/>
            <person name="Chen L."/>
            <person name="Rachel R."/>
            <person name="Boisset N."/>
            <person name="Garrett R.A."/>
            <person name="Prangishvili D."/>
        </authorList>
    </citation>
    <scope>NUCLEOTIDE SEQUENCE [LARGE SCALE GENOMIC DNA]</scope>
</reference>
<evidence type="ECO:0000313" key="1">
    <source>
        <dbReference type="EMBL" id="CAJ31668.1"/>
    </source>
</evidence>
<proteinExistence type="predicted"/>
<protein>
    <submittedName>
        <fullName evidence="1">Uncharacterized protein</fullName>
    </submittedName>
</protein>
<organism evidence="1 2">
    <name type="scientific">Betalipothrixvirus pezzuloense</name>
    <dbReference type="NCBI Taxonomy" id="346883"/>
    <lineage>
        <taxon>Viruses</taxon>
        <taxon>Adnaviria</taxon>
        <taxon>Zilligvirae</taxon>
        <taxon>Taleaviricota</taxon>
        <taxon>Tokiviricetes</taxon>
        <taxon>Ligamenvirales</taxon>
        <taxon>Lipothrixviridae</taxon>
        <taxon>Betalipothrixvirus</taxon>
    </lineage>
</organism>
<dbReference type="KEGG" id="vg:5797934"/>
<evidence type="ECO:0000313" key="2">
    <source>
        <dbReference type="Proteomes" id="UP000001066"/>
    </source>
</evidence>
<dbReference type="EMBL" id="AM087122">
    <property type="protein sequence ID" value="CAJ31668.1"/>
    <property type="molecule type" value="Genomic_DNA"/>
</dbReference>
<dbReference type="GeneID" id="5797934"/>
<name>A7WKR5_9VIRU</name>
<accession>A7WKR5</accession>
<keyword evidence="2" id="KW-1185">Reference proteome</keyword>
<dbReference type="RefSeq" id="YP_001604272.1">
    <property type="nucleotide sequence ID" value="NC_010153.1"/>
</dbReference>